<evidence type="ECO:0000313" key="1">
    <source>
        <dbReference type="EMBL" id="KAI3740637.1"/>
    </source>
</evidence>
<proteinExistence type="predicted"/>
<sequence>MPSFLLKRHSGLTYPASNNYNINNSFSETLFPYGQWLLTADSSCEARKTFLALICLPGCCPDPDTRTLRRSCSSSRSTISYAHSPSPGGRPLA</sequence>
<comment type="caution">
    <text evidence="1">The sequence shown here is derived from an EMBL/GenBank/DDBJ whole genome shotgun (WGS) entry which is preliminary data.</text>
</comment>
<evidence type="ECO:0000313" key="2">
    <source>
        <dbReference type="Proteomes" id="UP001055811"/>
    </source>
</evidence>
<protein>
    <submittedName>
        <fullName evidence="1">Uncharacterized protein</fullName>
    </submittedName>
</protein>
<keyword evidence="2" id="KW-1185">Reference proteome</keyword>
<dbReference type="EMBL" id="CM042013">
    <property type="protein sequence ID" value="KAI3740637.1"/>
    <property type="molecule type" value="Genomic_DNA"/>
</dbReference>
<reference evidence="2" key="1">
    <citation type="journal article" date="2022" name="Mol. Ecol. Resour.">
        <title>The genomes of chicory, endive, great burdock and yacon provide insights into Asteraceae palaeo-polyploidization history and plant inulin production.</title>
        <authorList>
            <person name="Fan W."/>
            <person name="Wang S."/>
            <person name="Wang H."/>
            <person name="Wang A."/>
            <person name="Jiang F."/>
            <person name="Liu H."/>
            <person name="Zhao H."/>
            <person name="Xu D."/>
            <person name="Zhang Y."/>
        </authorList>
    </citation>
    <scope>NUCLEOTIDE SEQUENCE [LARGE SCALE GENOMIC DNA]</scope>
    <source>
        <strain evidence="2">cv. Punajuju</strain>
    </source>
</reference>
<accession>A0ACB9D2W2</accession>
<reference evidence="1 2" key="2">
    <citation type="journal article" date="2022" name="Mol. Ecol. Resour.">
        <title>The genomes of chicory, endive, great burdock and yacon provide insights into Asteraceae paleo-polyploidization history and plant inulin production.</title>
        <authorList>
            <person name="Fan W."/>
            <person name="Wang S."/>
            <person name="Wang H."/>
            <person name="Wang A."/>
            <person name="Jiang F."/>
            <person name="Liu H."/>
            <person name="Zhao H."/>
            <person name="Xu D."/>
            <person name="Zhang Y."/>
        </authorList>
    </citation>
    <scope>NUCLEOTIDE SEQUENCE [LARGE SCALE GENOMIC DNA]</scope>
    <source>
        <strain evidence="2">cv. Punajuju</strain>
        <tissue evidence="1">Leaves</tissue>
    </source>
</reference>
<dbReference type="Proteomes" id="UP001055811">
    <property type="component" value="Linkage Group LG05"/>
</dbReference>
<organism evidence="1 2">
    <name type="scientific">Cichorium intybus</name>
    <name type="common">Chicory</name>
    <dbReference type="NCBI Taxonomy" id="13427"/>
    <lineage>
        <taxon>Eukaryota</taxon>
        <taxon>Viridiplantae</taxon>
        <taxon>Streptophyta</taxon>
        <taxon>Embryophyta</taxon>
        <taxon>Tracheophyta</taxon>
        <taxon>Spermatophyta</taxon>
        <taxon>Magnoliopsida</taxon>
        <taxon>eudicotyledons</taxon>
        <taxon>Gunneridae</taxon>
        <taxon>Pentapetalae</taxon>
        <taxon>asterids</taxon>
        <taxon>campanulids</taxon>
        <taxon>Asterales</taxon>
        <taxon>Asteraceae</taxon>
        <taxon>Cichorioideae</taxon>
        <taxon>Cichorieae</taxon>
        <taxon>Cichoriinae</taxon>
        <taxon>Cichorium</taxon>
    </lineage>
</organism>
<name>A0ACB9D2W2_CICIN</name>
<gene>
    <name evidence="1" type="ORF">L2E82_31107</name>
</gene>